<dbReference type="Pfam" id="PF14246">
    <property type="entry name" value="TetR_C_7"/>
    <property type="match status" value="1"/>
</dbReference>
<dbReference type="PANTHER" id="PTHR30055:SF223">
    <property type="entry name" value="HTH-TYPE TRANSCRIPTIONAL REGULATOR UIDR"/>
    <property type="match status" value="1"/>
</dbReference>
<reference evidence="5 6" key="1">
    <citation type="submission" date="2016-02" db="EMBL/GenBank/DDBJ databases">
        <authorList>
            <person name="Wen L."/>
            <person name="He K."/>
            <person name="Yang H."/>
        </authorList>
    </citation>
    <scope>NUCLEOTIDE SEQUENCE [LARGE SCALE GENOMIC DNA]</scope>
    <source>
        <strain evidence="5 6">TSA40</strain>
    </source>
</reference>
<dbReference type="Pfam" id="PF00440">
    <property type="entry name" value="TetR_N"/>
    <property type="match status" value="1"/>
</dbReference>
<dbReference type="InterPro" id="IPR050109">
    <property type="entry name" value="HTH-type_TetR-like_transc_reg"/>
</dbReference>
<protein>
    <recommendedName>
        <fullName evidence="4">HTH tetR-type domain-containing protein</fullName>
    </recommendedName>
</protein>
<dbReference type="GO" id="GO:0000976">
    <property type="term" value="F:transcription cis-regulatory region binding"/>
    <property type="evidence" value="ECO:0007669"/>
    <property type="project" value="TreeGrafter"/>
</dbReference>
<sequence length="216" mass="23864">MPQDLSAASPRPRGRPKRPENEVHDKIIEAATWAFLNLGYADATVDTIAKRAGLAKKTIYRFAEGKADLLGIVIKSWTDSYLPVVEKDPASPEEFLQVLREILTVIANRALSREAVGIFRLLVADSARFPELPKVYNQNGVERAITILSAWIRRQQVRGMVPVKDAEQASGLLLSMLIAEPLRQAALGLACPMPDYEIEPRIDACLRVFQAGFGAL</sequence>
<dbReference type="EMBL" id="LSTO01000001">
    <property type="protein sequence ID" value="OWW22733.1"/>
    <property type="molecule type" value="Genomic_DNA"/>
</dbReference>
<dbReference type="AlphaFoldDB" id="A0A254TPZ0"/>
<dbReference type="PANTHER" id="PTHR30055">
    <property type="entry name" value="HTH-TYPE TRANSCRIPTIONAL REGULATOR RUTR"/>
    <property type="match status" value="1"/>
</dbReference>
<dbReference type="PROSITE" id="PS50977">
    <property type="entry name" value="HTH_TETR_2"/>
    <property type="match status" value="1"/>
</dbReference>
<dbReference type="Gene3D" id="1.10.357.10">
    <property type="entry name" value="Tetracycline Repressor, domain 2"/>
    <property type="match status" value="1"/>
</dbReference>
<evidence type="ECO:0000259" key="4">
    <source>
        <dbReference type="PROSITE" id="PS50977"/>
    </source>
</evidence>
<dbReference type="SUPFAM" id="SSF46689">
    <property type="entry name" value="Homeodomain-like"/>
    <property type="match status" value="1"/>
</dbReference>
<organism evidence="5 6">
    <name type="scientific">Noviherbaspirillum denitrificans</name>
    <dbReference type="NCBI Taxonomy" id="1968433"/>
    <lineage>
        <taxon>Bacteria</taxon>
        <taxon>Pseudomonadati</taxon>
        <taxon>Pseudomonadota</taxon>
        <taxon>Betaproteobacteria</taxon>
        <taxon>Burkholderiales</taxon>
        <taxon>Oxalobacteraceae</taxon>
        <taxon>Noviherbaspirillum</taxon>
    </lineage>
</organism>
<dbReference type="InterPro" id="IPR001647">
    <property type="entry name" value="HTH_TetR"/>
</dbReference>
<dbReference type="InterPro" id="IPR036271">
    <property type="entry name" value="Tet_transcr_reg_TetR-rel_C_sf"/>
</dbReference>
<keyword evidence="6" id="KW-1185">Reference proteome</keyword>
<dbReference type="InterPro" id="IPR039536">
    <property type="entry name" value="TetR_C_Proteobacteria"/>
</dbReference>
<evidence type="ECO:0000256" key="3">
    <source>
        <dbReference type="SAM" id="MobiDB-lite"/>
    </source>
</evidence>
<dbReference type="Proteomes" id="UP000197535">
    <property type="component" value="Unassembled WGS sequence"/>
</dbReference>
<evidence type="ECO:0000256" key="1">
    <source>
        <dbReference type="ARBA" id="ARBA00023125"/>
    </source>
</evidence>
<feature type="region of interest" description="Disordered" evidence="3">
    <location>
        <begin position="1"/>
        <end position="22"/>
    </location>
</feature>
<feature type="domain" description="HTH tetR-type" evidence="4">
    <location>
        <begin position="21"/>
        <end position="81"/>
    </location>
</feature>
<comment type="caution">
    <text evidence="5">The sequence shown here is derived from an EMBL/GenBank/DDBJ whole genome shotgun (WGS) entry which is preliminary data.</text>
</comment>
<accession>A0A254TPZ0</accession>
<dbReference type="OrthoDB" id="7584337at2"/>
<dbReference type="PRINTS" id="PR00455">
    <property type="entry name" value="HTHTETR"/>
</dbReference>
<keyword evidence="1 2" id="KW-0238">DNA-binding</keyword>
<proteinExistence type="predicted"/>
<evidence type="ECO:0000313" key="5">
    <source>
        <dbReference type="EMBL" id="OWW22733.1"/>
    </source>
</evidence>
<dbReference type="GO" id="GO:0003700">
    <property type="term" value="F:DNA-binding transcription factor activity"/>
    <property type="evidence" value="ECO:0007669"/>
    <property type="project" value="TreeGrafter"/>
</dbReference>
<evidence type="ECO:0000313" key="6">
    <source>
        <dbReference type="Proteomes" id="UP000197535"/>
    </source>
</evidence>
<dbReference type="InterPro" id="IPR009057">
    <property type="entry name" value="Homeodomain-like_sf"/>
</dbReference>
<gene>
    <name evidence="5" type="ORF">AYR66_06865</name>
</gene>
<dbReference type="RefSeq" id="WP_088709559.1">
    <property type="nucleotide sequence ID" value="NZ_LSTO01000001.1"/>
</dbReference>
<feature type="DNA-binding region" description="H-T-H motif" evidence="2">
    <location>
        <begin position="44"/>
        <end position="63"/>
    </location>
</feature>
<evidence type="ECO:0000256" key="2">
    <source>
        <dbReference type="PROSITE-ProRule" id="PRU00335"/>
    </source>
</evidence>
<dbReference type="SUPFAM" id="SSF48498">
    <property type="entry name" value="Tetracyclin repressor-like, C-terminal domain"/>
    <property type="match status" value="1"/>
</dbReference>
<name>A0A254TPZ0_9BURK</name>